<dbReference type="NCBIfam" id="TIGR00223">
    <property type="entry name" value="panD"/>
    <property type="match status" value="1"/>
</dbReference>
<evidence type="ECO:0000256" key="11">
    <source>
        <dbReference type="PIRSR" id="PIRSR006246-2"/>
    </source>
</evidence>
<comment type="function">
    <text evidence="9">Catalyzes the pyruvoyl-dependent decarboxylation of aspartate to produce beta-alanine.</text>
</comment>
<keyword evidence="2 9" id="KW-0566">Pantothenate biosynthesis</keyword>
<keyword evidence="7 9" id="KW-0704">Schiff base</keyword>
<dbReference type="Proteomes" id="UP000031473">
    <property type="component" value="Unassembled WGS sequence"/>
</dbReference>
<keyword evidence="1 9" id="KW-0963">Cytoplasm</keyword>
<dbReference type="InterPro" id="IPR003190">
    <property type="entry name" value="Asp_decarbox"/>
</dbReference>
<dbReference type="UniPathway" id="UPA00028">
    <property type="reaction ID" value="UER00002"/>
</dbReference>
<comment type="cofactor">
    <cofactor evidence="9 10">
        <name>pyruvate</name>
        <dbReference type="ChEBI" id="CHEBI:15361"/>
    </cofactor>
    <text evidence="9 10">Binds 1 pyruvoyl group covalently per subunit.</text>
</comment>
<evidence type="ECO:0000256" key="8">
    <source>
        <dbReference type="ARBA" id="ARBA00023317"/>
    </source>
</evidence>
<comment type="PTM">
    <text evidence="9 12">Is synthesized initially as an inactive proenzyme, which is activated by self-cleavage at a specific serine bond to produce a beta-subunit with a hydroxyl group at its C-terminus and an alpha-subunit with a pyruvoyl group at its N-terminus.</text>
</comment>
<dbReference type="GO" id="GO:0005829">
    <property type="term" value="C:cytosol"/>
    <property type="evidence" value="ECO:0007669"/>
    <property type="project" value="TreeGrafter"/>
</dbReference>
<feature type="binding site" evidence="9 11">
    <location>
        <position position="57"/>
    </location>
    <ligand>
        <name>substrate</name>
    </ligand>
</feature>
<accession>A0A0C1F7R2</accession>
<evidence type="ECO:0000256" key="3">
    <source>
        <dbReference type="ARBA" id="ARBA00022793"/>
    </source>
</evidence>
<evidence type="ECO:0000256" key="7">
    <source>
        <dbReference type="ARBA" id="ARBA00023270"/>
    </source>
</evidence>
<comment type="catalytic activity">
    <reaction evidence="9">
        <text>L-aspartate + H(+) = beta-alanine + CO2</text>
        <dbReference type="Rhea" id="RHEA:19497"/>
        <dbReference type="ChEBI" id="CHEBI:15378"/>
        <dbReference type="ChEBI" id="CHEBI:16526"/>
        <dbReference type="ChEBI" id="CHEBI:29991"/>
        <dbReference type="ChEBI" id="CHEBI:57966"/>
        <dbReference type="EC" id="4.1.1.11"/>
    </reaction>
</comment>
<gene>
    <name evidence="9" type="primary">panD</name>
    <name evidence="14" type="ORF">OA86_13445</name>
</gene>
<feature type="modified residue" description="Pyruvic acid (Ser)" evidence="9 12">
    <location>
        <position position="25"/>
    </location>
</feature>
<reference evidence="14 15" key="1">
    <citation type="submission" date="2014-10" db="EMBL/GenBank/DDBJ databases">
        <title>Kaistella jeonii genome.</title>
        <authorList>
            <person name="Clayton J.T."/>
            <person name="Newman J.D."/>
        </authorList>
    </citation>
    <scope>NUCLEOTIDE SEQUENCE [LARGE SCALE GENOMIC DNA]</scope>
    <source>
        <strain evidence="14 15">DSM 17048</strain>
    </source>
</reference>
<dbReference type="GO" id="GO:0006523">
    <property type="term" value="P:alanine biosynthetic process"/>
    <property type="evidence" value="ECO:0007669"/>
    <property type="project" value="InterPro"/>
</dbReference>
<name>A0A0C1F7R2_9FLAO</name>
<dbReference type="PANTHER" id="PTHR21012">
    <property type="entry name" value="ASPARTATE 1-DECARBOXYLASE"/>
    <property type="match status" value="1"/>
</dbReference>
<protein>
    <recommendedName>
        <fullName evidence="9">Aspartate 1-decarboxylase</fullName>
        <ecNumber evidence="9">4.1.1.11</ecNumber>
    </recommendedName>
    <alternativeName>
        <fullName evidence="9">Aspartate alpha-decarboxylase</fullName>
    </alternativeName>
    <component>
        <recommendedName>
            <fullName evidence="9">Aspartate 1-decarboxylase beta chain</fullName>
        </recommendedName>
    </component>
    <component>
        <recommendedName>
            <fullName evidence="9">Aspartate 1-decarboxylase alpha chain</fullName>
        </recommendedName>
    </component>
</protein>
<keyword evidence="15" id="KW-1185">Reference proteome</keyword>
<evidence type="ECO:0000256" key="6">
    <source>
        <dbReference type="ARBA" id="ARBA00023239"/>
    </source>
</evidence>
<dbReference type="HAMAP" id="MF_00446">
    <property type="entry name" value="PanD"/>
    <property type="match status" value="1"/>
</dbReference>
<evidence type="ECO:0000256" key="1">
    <source>
        <dbReference type="ARBA" id="ARBA00022490"/>
    </source>
</evidence>
<proteinExistence type="inferred from homology"/>
<evidence type="ECO:0000256" key="4">
    <source>
        <dbReference type="ARBA" id="ARBA00022813"/>
    </source>
</evidence>
<evidence type="ECO:0000256" key="10">
    <source>
        <dbReference type="PIRSR" id="PIRSR006246-1"/>
    </source>
</evidence>
<evidence type="ECO:0000256" key="13">
    <source>
        <dbReference type="PIRSR" id="PIRSR006246-5"/>
    </source>
</evidence>
<keyword evidence="4 9" id="KW-0068">Autocatalytic cleavage</keyword>
<feature type="active site" description="Proton donor" evidence="9 10">
    <location>
        <position position="58"/>
    </location>
</feature>
<keyword evidence="5 9" id="KW-0865">Zymogen</keyword>
<dbReference type="STRING" id="266749.SAMN05421876_11428"/>
<comment type="pathway">
    <text evidence="9">Cofactor biosynthesis; (R)-pantothenate biosynthesis; beta-alanine from L-aspartate: step 1/1.</text>
</comment>
<dbReference type="Pfam" id="PF02261">
    <property type="entry name" value="Asp_decarbox"/>
    <property type="match status" value="1"/>
</dbReference>
<evidence type="ECO:0000313" key="14">
    <source>
        <dbReference type="EMBL" id="KIA87918.1"/>
    </source>
</evidence>
<dbReference type="CDD" id="cd06919">
    <property type="entry name" value="Asp_decarbox"/>
    <property type="match status" value="1"/>
</dbReference>
<feature type="binding site" evidence="9 11">
    <location>
        <begin position="73"/>
        <end position="75"/>
    </location>
    <ligand>
        <name>substrate</name>
    </ligand>
</feature>
<dbReference type="EMBL" id="JSYL01000013">
    <property type="protein sequence ID" value="KIA87918.1"/>
    <property type="molecule type" value="Genomic_DNA"/>
</dbReference>
<dbReference type="PIRSF" id="PIRSF006246">
    <property type="entry name" value="Asp_decarbox"/>
    <property type="match status" value="1"/>
</dbReference>
<evidence type="ECO:0000256" key="2">
    <source>
        <dbReference type="ARBA" id="ARBA00022655"/>
    </source>
</evidence>
<comment type="subcellular location">
    <subcellularLocation>
        <location evidence="9">Cytoplasm</location>
    </subcellularLocation>
</comment>
<dbReference type="EC" id="4.1.1.11" evidence="9"/>
<dbReference type="AlphaFoldDB" id="A0A0C1F7R2"/>
<dbReference type="GO" id="GO:0015940">
    <property type="term" value="P:pantothenate biosynthetic process"/>
    <property type="evidence" value="ECO:0007669"/>
    <property type="project" value="UniProtKB-UniRule"/>
</dbReference>
<dbReference type="SUPFAM" id="SSF50692">
    <property type="entry name" value="ADC-like"/>
    <property type="match status" value="1"/>
</dbReference>
<keyword evidence="3 9" id="KW-0210">Decarboxylase</keyword>
<feature type="chain" id="PRO_5018800414" description="Aspartate 1-decarboxylase beta chain" evidence="9 13">
    <location>
        <begin position="1"/>
        <end position="24"/>
    </location>
</feature>
<feature type="active site" description="Schiff-base intermediate with substrate; via pyruvic acid" evidence="9 10">
    <location>
        <position position="25"/>
    </location>
</feature>
<evidence type="ECO:0000313" key="15">
    <source>
        <dbReference type="Proteomes" id="UP000031473"/>
    </source>
</evidence>
<keyword evidence="6 9" id="KW-0456">Lyase</keyword>
<dbReference type="RefSeq" id="WP_039354325.1">
    <property type="nucleotide sequence ID" value="NZ_FOLA01000014.1"/>
</dbReference>
<comment type="similarity">
    <text evidence="9">Belongs to the PanD family.</text>
</comment>
<comment type="caution">
    <text evidence="14">The sequence shown here is derived from an EMBL/GenBank/DDBJ whole genome shotgun (WGS) entry which is preliminary data.</text>
</comment>
<dbReference type="OrthoDB" id="9803983at2"/>
<organism evidence="14 15">
    <name type="scientific">Kaistella jeonii</name>
    <dbReference type="NCBI Taxonomy" id="266749"/>
    <lineage>
        <taxon>Bacteria</taxon>
        <taxon>Pseudomonadati</taxon>
        <taxon>Bacteroidota</taxon>
        <taxon>Flavobacteriia</taxon>
        <taxon>Flavobacteriales</taxon>
        <taxon>Weeksellaceae</taxon>
        <taxon>Chryseobacterium group</taxon>
        <taxon>Kaistella</taxon>
    </lineage>
</organism>
<dbReference type="GO" id="GO:0004068">
    <property type="term" value="F:aspartate 1-decarboxylase activity"/>
    <property type="evidence" value="ECO:0007669"/>
    <property type="project" value="UniProtKB-UniRule"/>
</dbReference>
<dbReference type="PANTHER" id="PTHR21012:SF0">
    <property type="entry name" value="ASPARTATE 1-DECARBOXYLASE"/>
    <property type="match status" value="1"/>
</dbReference>
<evidence type="ECO:0000256" key="5">
    <source>
        <dbReference type="ARBA" id="ARBA00023145"/>
    </source>
</evidence>
<evidence type="ECO:0000256" key="9">
    <source>
        <dbReference type="HAMAP-Rule" id="MF_00446"/>
    </source>
</evidence>
<comment type="subunit">
    <text evidence="9">Heterooctamer of four alpha and four beta subunits.</text>
</comment>
<feature type="chain" id="PRO_5018800415" description="Aspartate 1-decarboxylase alpha chain" evidence="9 13">
    <location>
        <begin position="25"/>
        <end position="116"/>
    </location>
</feature>
<dbReference type="Gene3D" id="2.40.40.20">
    <property type="match status" value="1"/>
</dbReference>
<dbReference type="InterPro" id="IPR009010">
    <property type="entry name" value="Asp_de-COase-like_dom_sf"/>
</dbReference>
<sequence>MLIEVFKSKIHRVRVTESDLNYIGSITIDEDLLEASGIIVGERVYIVNVNNGERFDTYAIKGKRKSGEICLNGPAARRVQKNDIIIIMSFAQMTPEEAKTFQPKIIFPDEKTNLLT</sequence>
<keyword evidence="8 9" id="KW-0670">Pyruvate</keyword>
<evidence type="ECO:0000256" key="12">
    <source>
        <dbReference type="PIRSR" id="PIRSR006246-3"/>
    </source>
</evidence>